<keyword evidence="2" id="KW-1185">Reference proteome</keyword>
<proteinExistence type="predicted"/>
<reference evidence="1" key="1">
    <citation type="submission" date="2020-08" db="EMBL/GenBank/DDBJ databases">
        <title>Multicomponent nature underlies the extraordinary mechanical properties of spider dragline silk.</title>
        <authorList>
            <person name="Kono N."/>
            <person name="Nakamura H."/>
            <person name="Mori M."/>
            <person name="Yoshida Y."/>
            <person name="Ohtoshi R."/>
            <person name="Malay A.D."/>
            <person name="Moran D.A.P."/>
            <person name="Tomita M."/>
            <person name="Numata K."/>
            <person name="Arakawa K."/>
        </authorList>
    </citation>
    <scope>NUCLEOTIDE SEQUENCE</scope>
</reference>
<gene>
    <name evidence="1" type="primary">AVEN_15269_1</name>
    <name evidence="1" type="ORF">TNIN_26221</name>
</gene>
<comment type="caution">
    <text evidence="1">The sequence shown here is derived from an EMBL/GenBank/DDBJ whole genome shotgun (WGS) entry which is preliminary data.</text>
</comment>
<protein>
    <submittedName>
        <fullName evidence="1">CCHC-type domain-containing protein</fullName>
    </submittedName>
</protein>
<dbReference type="OrthoDB" id="6423203at2759"/>
<sequence length="101" mass="11940">MSQDSECQTFPIFLLVQPVRTPSIFHGEAGDDPSRWLKEYERIAKINLWDDTMCLANAYFFLKGTARLWYENNEENLSFWEKFQQQLKIVFGSTELIHKTS</sequence>
<dbReference type="Proteomes" id="UP000886998">
    <property type="component" value="Unassembled WGS sequence"/>
</dbReference>
<evidence type="ECO:0000313" key="1">
    <source>
        <dbReference type="EMBL" id="GFY55837.1"/>
    </source>
</evidence>
<accession>A0A8X6XKY4</accession>
<dbReference type="EMBL" id="BMAV01010614">
    <property type="protein sequence ID" value="GFY55837.1"/>
    <property type="molecule type" value="Genomic_DNA"/>
</dbReference>
<dbReference type="AlphaFoldDB" id="A0A8X6XKY4"/>
<evidence type="ECO:0000313" key="2">
    <source>
        <dbReference type="Proteomes" id="UP000886998"/>
    </source>
</evidence>
<organism evidence="1 2">
    <name type="scientific">Trichonephila inaurata madagascariensis</name>
    <dbReference type="NCBI Taxonomy" id="2747483"/>
    <lineage>
        <taxon>Eukaryota</taxon>
        <taxon>Metazoa</taxon>
        <taxon>Ecdysozoa</taxon>
        <taxon>Arthropoda</taxon>
        <taxon>Chelicerata</taxon>
        <taxon>Arachnida</taxon>
        <taxon>Araneae</taxon>
        <taxon>Araneomorphae</taxon>
        <taxon>Entelegynae</taxon>
        <taxon>Araneoidea</taxon>
        <taxon>Nephilidae</taxon>
        <taxon>Trichonephila</taxon>
        <taxon>Trichonephila inaurata</taxon>
    </lineage>
</organism>
<name>A0A8X6XKY4_9ARAC</name>